<dbReference type="FunFam" id="3.40.50.300:FF:000695">
    <property type="entry name" value="Flagellar biosynthesis regulator FlhF"/>
    <property type="match status" value="1"/>
</dbReference>
<evidence type="ECO:0000256" key="11">
    <source>
        <dbReference type="ARBA" id="ARBA00023225"/>
    </source>
</evidence>
<gene>
    <name evidence="16" type="primary">flhF</name>
    <name evidence="16" type="ORF">VVAX_06146</name>
</gene>
<dbReference type="Gene3D" id="1.20.120.1380">
    <property type="entry name" value="Flagellar FlhF biosynthesis protein, N domain"/>
    <property type="match status" value="1"/>
</dbReference>
<dbReference type="InterPro" id="IPR000897">
    <property type="entry name" value="SRP54_GTPase_dom"/>
</dbReference>
<dbReference type="CDD" id="cd17873">
    <property type="entry name" value="FlhF"/>
    <property type="match status" value="1"/>
</dbReference>
<dbReference type="InterPro" id="IPR020006">
    <property type="entry name" value="FlhF"/>
</dbReference>
<evidence type="ECO:0000256" key="3">
    <source>
        <dbReference type="ARBA" id="ARBA00014919"/>
    </source>
</evidence>
<keyword evidence="10" id="KW-0472">Membrane</keyword>
<keyword evidence="6" id="KW-0547">Nucleotide-binding</keyword>
<comment type="similarity">
    <text evidence="2">Belongs to the GTP-binding SRP family.</text>
</comment>
<dbReference type="PANTHER" id="PTHR43134:SF3">
    <property type="entry name" value="FLAGELLAR BIOSYNTHESIS PROTEIN FLHF"/>
    <property type="match status" value="1"/>
</dbReference>
<evidence type="ECO:0000256" key="6">
    <source>
        <dbReference type="ARBA" id="ARBA00022741"/>
    </source>
</evidence>
<evidence type="ECO:0000259" key="15">
    <source>
        <dbReference type="SMART" id="SM00962"/>
    </source>
</evidence>
<dbReference type="InterPro" id="IPR047040">
    <property type="entry name" value="FlhF__GTPase_dom"/>
</dbReference>
<evidence type="ECO:0000256" key="4">
    <source>
        <dbReference type="ARBA" id="ARBA00022448"/>
    </source>
</evidence>
<protein>
    <recommendedName>
        <fullName evidence="3 13">Flagellar biosynthesis protein FlhF</fullName>
    </recommendedName>
</protein>
<dbReference type="GO" id="GO:0003924">
    <property type="term" value="F:GTPase activity"/>
    <property type="evidence" value="ECO:0007669"/>
    <property type="project" value="UniProtKB-UniRule"/>
</dbReference>
<dbReference type="InterPro" id="IPR003593">
    <property type="entry name" value="AAA+_ATPase"/>
</dbReference>
<comment type="subcellular location">
    <subcellularLocation>
        <location evidence="1">Cell membrane</location>
        <topology evidence="1">Peripheral membrane protein</topology>
        <orientation evidence="1">Cytoplasmic side</orientation>
    </subcellularLocation>
</comment>
<reference evidence="16" key="1">
    <citation type="submission" date="2019-12" db="EMBL/GenBank/DDBJ databases">
        <authorList>
            <person name="Cremers G."/>
        </authorList>
    </citation>
    <scope>NUCLEOTIDE SEQUENCE</scope>
    <source>
        <strain evidence="16">Vvax</strain>
    </source>
</reference>
<dbReference type="GO" id="GO:0005886">
    <property type="term" value="C:plasma membrane"/>
    <property type="evidence" value="ECO:0007669"/>
    <property type="project" value="UniProtKB-SubCell"/>
</dbReference>
<keyword evidence="16" id="KW-0282">Flagellum</keyword>
<keyword evidence="7" id="KW-1005">Bacterial flagellum biogenesis</keyword>
<dbReference type="AlphaFoldDB" id="A0A679J868"/>
<dbReference type="SMART" id="SM00382">
    <property type="entry name" value="AAA"/>
    <property type="match status" value="1"/>
</dbReference>
<evidence type="ECO:0000256" key="9">
    <source>
        <dbReference type="ARBA" id="ARBA00023134"/>
    </source>
</evidence>
<dbReference type="GO" id="GO:0044781">
    <property type="term" value="P:bacterial-type flagellum organization"/>
    <property type="evidence" value="ECO:0007669"/>
    <property type="project" value="UniProtKB-UniRule"/>
</dbReference>
<evidence type="ECO:0000256" key="13">
    <source>
        <dbReference type="NCBIfam" id="TIGR03499"/>
    </source>
</evidence>
<sequence length="868" mass="92704">MTSQHTDVRTTARKFVAASSREALRLVREALGADAIVLSHRVLPEGVEIVAMVEGEMQDVVGTAAPVVPVAPAVSAAPAVRVAPAAPAVAAAPVVATAPMVSMAPVAPAVPVAPAMPAMPVAPIARPVPLSPVVQTAHSVYSATATPAMQGAPADTVLNELHSMRGMIEEQLASVVWNDKQRRDPVRGRLLRTLLGAGFSARLSKAMLEKLPTGQTYAEGMAYVRSELIRAVPVHEDEDALFAQGGVYALMGPTGVGKTTTTAKLAARCVMRFGADKLALVTTDSYRIGAYEQLRIYGQILNVPVYAVKDAADLHLVLQDLRDKHMVLIDTVGMSQRDRAVPEQIAMLGQSPRPVKRLLLLNATSHGDTLNEVVHAYRHGNDLTGCIFTKVDESTHPGALIDTVIRHRLPVHYISSGQKVPENLMQADRAQLVDSVFQPRQHNPLFVPAESDLQEEPAGAAPSAQVVQAQGEADRLRLKYQNLIRAMAHDAQELATTAGALAGAQIGFERARGLWRQAADEEIGQKAVLQDLAVHARSEVAAGCETHVLALSGQVGLRSNEGGDAYECHGSLLLSDRTGLPLAAPNQWLATAATRGMKDPSRKPGARQAPWLRQQDFGGKSLVHMLTRLPGIEAMVQWQAAGQRWLSRAPGSTAVIDTRTGAPDTLARLDFEFGEGRPARYRGKSALRCEAHVDVVLRFNSAAAAAGVERDAMPALRCVATRMLDARTGNVLAQVYALSNIGAEVPVSQLSQWLAWAGDAEPCFRLLREGVQMVGGIGELGDPVNMKRLLVAGQMTTTVWRLLQADGEWADRARTLLGQLTGRPVRNGRAMSGGALYAGVGKLFLLLEALGTESTAPVQVPREAEQLG</sequence>
<keyword evidence="11" id="KW-1006">Bacterial flagellum protein export</keyword>
<dbReference type="GO" id="GO:0015031">
    <property type="term" value="P:protein transport"/>
    <property type="evidence" value="ECO:0007669"/>
    <property type="project" value="UniProtKB-KW"/>
</dbReference>
<evidence type="ECO:0000256" key="5">
    <source>
        <dbReference type="ARBA" id="ARBA00022475"/>
    </source>
</evidence>
<name>A0A679J868_VARPD</name>
<evidence type="ECO:0000259" key="14">
    <source>
        <dbReference type="SMART" id="SM00382"/>
    </source>
</evidence>
<dbReference type="Pfam" id="PF00448">
    <property type="entry name" value="SRP54"/>
    <property type="match status" value="1"/>
</dbReference>
<proteinExistence type="inferred from homology"/>
<dbReference type="SUPFAM" id="SSF52540">
    <property type="entry name" value="P-loop containing nucleoside triphosphate hydrolases"/>
    <property type="match status" value="1"/>
</dbReference>
<keyword evidence="16" id="KW-0966">Cell projection</keyword>
<evidence type="ECO:0000256" key="2">
    <source>
        <dbReference type="ARBA" id="ARBA00008531"/>
    </source>
</evidence>
<dbReference type="SMART" id="SM00962">
    <property type="entry name" value="SRP54"/>
    <property type="match status" value="1"/>
</dbReference>
<keyword evidence="8" id="KW-0653">Protein transport</keyword>
<dbReference type="NCBIfam" id="TIGR03499">
    <property type="entry name" value="FlhF"/>
    <property type="match status" value="1"/>
</dbReference>
<dbReference type="Gene3D" id="3.40.50.300">
    <property type="entry name" value="P-loop containing nucleotide triphosphate hydrolases"/>
    <property type="match status" value="1"/>
</dbReference>
<feature type="domain" description="AAA+ ATPase" evidence="14">
    <location>
        <begin position="244"/>
        <end position="411"/>
    </location>
</feature>
<accession>A0A679J868</accession>
<dbReference type="RefSeq" id="WP_339093964.1">
    <property type="nucleotide sequence ID" value="NZ_LR743508.1"/>
</dbReference>
<dbReference type="GO" id="GO:0006614">
    <property type="term" value="P:SRP-dependent cotranslational protein targeting to membrane"/>
    <property type="evidence" value="ECO:0007669"/>
    <property type="project" value="UniProtKB-UniRule"/>
</dbReference>
<organism evidence="16">
    <name type="scientific">Variovorax paradoxus</name>
    <dbReference type="NCBI Taxonomy" id="34073"/>
    <lineage>
        <taxon>Bacteria</taxon>
        <taxon>Pseudomonadati</taxon>
        <taxon>Pseudomonadota</taxon>
        <taxon>Betaproteobacteria</taxon>
        <taxon>Burkholderiales</taxon>
        <taxon>Comamonadaceae</taxon>
        <taxon>Variovorax</taxon>
    </lineage>
</organism>
<keyword evidence="16" id="KW-0969">Cilium</keyword>
<comment type="function">
    <text evidence="12">Necessary for flagellar biosynthesis. May be involved in translocation of the flagellum.</text>
</comment>
<dbReference type="PANTHER" id="PTHR43134">
    <property type="entry name" value="SIGNAL RECOGNITION PARTICLE RECEPTOR SUBUNIT ALPHA"/>
    <property type="match status" value="1"/>
</dbReference>
<evidence type="ECO:0000256" key="8">
    <source>
        <dbReference type="ARBA" id="ARBA00022927"/>
    </source>
</evidence>
<evidence type="ECO:0000256" key="12">
    <source>
        <dbReference type="ARBA" id="ARBA00025337"/>
    </source>
</evidence>
<dbReference type="GO" id="GO:0005047">
    <property type="term" value="F:signal recognition particle binding"/>
    <property type="evidence" value="ECO:0007669"/>
    <property type="project" value="TreeGrafter"/>
</dbReference>
<keyword evidence="9" id="KW-0342">GTP-binding</keyword>
<evidence type="ECO:0000256" key="10">
    <source>
        <dbReference type="ARBA" id="ARBA00023136"/>
    </source>
</evidence>
<keyword evidence="5" id="KW-1003">Cell membrane</keyword>
<feature type="domain" description="SRP54-type proteins GTP-binding" evidence="15">
    <location>
        <begin position="245"/>
        <end position="438"/>
    </location>
</feature>
<evidence type="ECO:0000313" key="16">
    <source>
        <dbReference type="EMBL" id="CAA2109874.1"/>
    </source>
</evidence>
<evidence type="ECO:0000256" key="7">
    <source>
        <dbReference type="ARBA" id="ARBA00022795"/>
    </source>
</evidence>
<keyword evidence="4" id="KW-0813">Transport</keyword>
<dbReference type="EMBL" id="LR743508">
    <property type="protein sequence ID" value="CAA2109874.1"/>
    <property type="molecule type" value="Genomic_DNA"/>
</dbReference>
<evidence type="ECO:0000256" key="1">
    <source>
        <dbReference type="ARBA" id="ARBA00004413"/>
    </source>
</evidence>
<dbReference type="InterPro" id="IPR027417">
    <property type="entry name" value="P-loop_NTPase"/>
</dbReference>
<dbReference type="GO" id="GO:0005525">
    <property type="term" value="F:GTP binding"/>
    <property type="evidence" value="ECO:0007669"/>
    <property type="project" value="UniProtKB-UniRule"/>
</dbReference>